<evidence type="ECO:0000313" key="3">
    <source>
        <dbReference type="Proteomes" id="UP000270343"/>
    </source>
</evidence>
<proteinExistence type="predicted"/>
<gene>
    <name evidence="2" type="ORF">D7231_11915</name>
</gene>
<dbReference type="AlphaFoldDB" id="A0A3B0BQM8"/>
<dbReference type="OrthoDB" id="9913147at2"/>
<keyword evidence="3" id="KW-1185">Reference proteome</keyword>
<dbReference type="EMBL" id="RBAM01000004">
    <property type="protein sequence ID" value="RKN74549.1"/>
    <property type="molecule type" value="Genomic_DNA"/>
</dbReference>
<organism evidence="2 3">
    <name type="scientific">Streptomyces klenkii</name>
    <dbReference type="NCBI Taxonomy" id="1420899"/>
    <lineage>
        <taxon>Bacteria</taxon>
        <taxon>Bacillati</taxon>
        <taxon>Actinomycetota</taxon>
        <taxon>Actinomycetes</taxon>
        <taxon>Kitasatosporales</taxon>
        <taxon>Streptomycetaceae</taxon>
        <taxon>Streptomyces</taxon>
    </lineage>
</organism>
<reference evidence="2 3" key="1">
    <citation type="journal article" date="2015" name="Antonie Van Leeuwenhoek">
        <title>Streptomyces klenkii sp. nov., isolated from deep marine sediment.</title>
        <authorList>
            <person name="Veyisoglu A."/>
            <person name="Sahin N."/>
        </authorList>
    </citation>
    <scope>NUCLEOTIDE SEQUENCE [LARGE SCALE GENOMIC DNA]</scope>
    <source>
        <strain evidence="2 3">KCTC 29202</strain>
    </source>
</reference>
<dbReference type="RefSeq" id="WP_120755206.1">
    <property type="nucleotide sequence ID" value="NZ_JBFADQ010000007.1"/>
</dbReference>
<comment type="caution">
    <text evidence="2">The sequence shown here is derived from an EMBL/GenBank/DDBJ whole genome shotgun (WGS) entry which is preliminary data.</text>
</comment>
<name>A0A3B0BQM8_9ACTN</name>
<feature type="region of interest" description="Disordered" evidence="1">
    <location>
        <begin position="1"/>
        <end position="33"/>
    </location>
</feature>
<protein>
    <submittedName>
        <fullName evidence="2">Uncharacterized protein</fullName>
    </submittedName>
</protein>
<feature type="compositionally biased region" description="Polar residues" evidence="1">
    <location>
        <begin position="11"/>
        <end position="22"/>
    </location>
</feature>
<dbReference type="Proteomes" id="UP000270343">
    <property type="component" value="Unassembled WGS sequence"/>
</dbReference>
<accession>A0A3B0BQM8</accession>
<sequence length="66" mass="7298">MESTHDPITPATDTSATVQRSRTVQHPRTLKRPYVEPQIDELGTVERLTAHNGPLPPDSPNTRALV</sequence>
<evidence type="ECO:0000256" key="1">
    <source>
        <dbReference type="SAM" id="MobiDB-lite"/>
    </source>
</evidence>
<evidence type="ECO:0000313" key="2">
    <source>
        <dbReference type="EMBL" id="RKN74549.1"/>
    </source>
</evidence>